<proteinExistence type="predicted"/>
<organism evidence="2 3">
    <name type="scientific">Variovorax paradoxus</name>
    <dbReference type="NCBI Taxonomy" id="34073"/>
    <lineage>
        <taxon>Bacteria</taxon>
        <taxon>Pseudomonadati</taxon>
        <taxon>Pseudomonadota</taxon>
        <taxon>Betaproteobacteria</taxon>
        <taxon>Burkholderiales</taxon>
        <taxon>Comamonadaceae</taxon>
        <taxon>Variovorax</taxon>
    </lineage>
</organism>
<dbReference type="RefSeq" id="WP_192323501.1">
    <property type="nucleotide sequence ID" value="NZ_JAUSRU010000003.1"/>
</dbReference>
<comment type="caution">
    <text evidence="2">The sequence shown here is derived from an EMBL/GenBank/DDBJ whole genome shotgun (WGS) entry which is preliminary data.</text>
</comment>
<reference evidence="2" key="1">
    <citation type="submission" date="2023-07" db="EMBL/GenBank/DDBJ databases">
        <title>Sorghum-associated microbial communities from plants grown in Nebraska, USA.</title>
        <authorList>
            <person name="Schachtman D."/>
        </authorList>
    </citation>
    <scope>NUCLEOTIDE SEQUENCE</scope>
    <source>
        <strain evidence="2">DS2114</strain>
    </source>
</reference>
<protein>
    <submittedName>
        <fullName evidence="2">Small integral membrane protein</fullName>
    </submittedName>
</protein>
<keyword evidence="1" id="KW-0812">Transmembrane</keyword>
<name>A0AAE3XUY8_VARPD</name>
<keyword evidence="1" id="KW-0472">Membrane</keyword>
<accession>A0AAE3XUY8</accession>
<dbReference type="EMBL" id="JAVDQZ010000002">
    <property type="protein sequence ID" value="MDR6425050.1"/>
    <property type="molecule type" value="Genomic_DNA"/>
</dbReference>
<dbReference type="Proteomes" id="UP001184828">
    <property type="component" value="Unassembled WGS sequence"/>
</dbReference>
<evidence type="ECO:0000256" key="1">
    <source>
        <dbReference type="SAM" id="Phobius"/>
    </source>
</evidence>
<feature type="transmembrane region" description="Helical" evidence="1">
    <location>
        <begin position="7"/>
        <end position="27"/>
    </location>
</feature>
<dbReference type="AlphaFoldDB" id="A0AAE3XUY8"/>
<evidence type="ECO:0000313" key="2">
    <source>
        <dbReference type="EMBL" id="MDR6425050.1"/>
    </source>
</evidence>
<evidence type="ECO:0000313" key="3">
    <source>
        <dbReference type="Proteomes" id="UP001184828"/>
    </source>
</evidence>
<keyword evidence="1" id="KW-1133">Transmembrane helix</keyword>
<gene>
    <name evidence="2" type="ORF">J2738_001179</name>
</gene>
<sequence length="81" mass="9169">MKILIRLLCILVGALMLSFLVAKVVLVPIGQWYEMSKAQSFDDVSDAFVLSLAVQAICAIAGGWLGDWVFRKWRQKQLDRQ</sequence>
<feature type="transmembrane region" description="Helical" evidence="1">
    <location>
        <begin position="47"/>
        <end position="70"/>
    </location>
</feature>